<feature type="domain" description="N-acetyltransferase" evidence="10">
    <location>
        <begin position="370"/>
        <end position="551"/>
    </location>
</feature>
<reference evidence="11 12" key="1">
    <citation type="submission" date="2020-08" db="EMBL/GenBank/DDBJ databases">
        <title>Genomic Encyclopedia of Type Strains, Phase III (KMG-III): the genomes of soil and plant-associated and newly described type strains.</title>
        <authorList>
            <person name="Whitman W."/>
        </authorList>
    </citation>
    <scope>NUCLEOTIDE SEQUENCE [LARGE SCALE GENOMIC DNA]</scope>
    <source>
        <strain evidence="11 12">CECT 8654</strain>
    </source>
</reference>
<gene>
    <name evidence="9" type="primary">tmcA</name>
    <name evidence="11" type="ORF">FHR99_000337</name>
</gene>
<dbReference type="PANTHER" id="PTHR10925:SF5">
    <property type="entry name" value="RNA CYTIDINE ACETYLTRANSFERASE"/>
    <property type="match status" value="1"/>
</dbReference>
<evidence type="ECO:0000256" key="9">
    <source>
        <dbReference type="HAMAP-Rule" id="MF_01886"/>
    </source>
</evidence>
<dbReference type="InterPro" id="IPR038321">
    <property type="entry name" value="TmcA_C_sf"/>
</dbReference>
<protein>
    <recommendedName>
        <fullName evidence="9">tRNA(Met) cytidine acetyltransferase TmcA</fullName>
        <ecNumber evidence="9">2.3.1.193</ecNumber>
    </recommendedName>
</protein>
<dbReference type="GO" id="GO:0000049">
    <property type="term" value="F:tRNA binding"/>
    <property type="evidence" value="ECO:0007669"/>
    <property type="project" value="UniProtKB-UniRule"/>
</dbReference>
<dbReference type="PROSITE" id="PS51186">
    <property type="entry name" value="GNAT"/>
    <property type="match status" value="1"/>
</dbReference>
<dbReference type="Gene3D" id="1.20.120.890">
    <property type="entry name" value="tRNA(Met) cytidine acetyltransferase, tail domain"/>
    <property type="match status" value="1"/>
</dbReference>
<evidence type="ECO:0000259" key="10">
    <source>
        <dbReference type="PROSITE" id="PS51186"/>
    </source>
</evidence>
<keyword evidence="7 9" id="KW-0694">RNA-binding</keyword>
<keyword evidence="1 9" id="KW-0963">Cytoplasm</keyword>
<comment type="caution">
    <text evidence="9">Lacks conserved residue(s) required for the propagation of feature annotation.</text>
</comment>
<keyword evidence="12" id="KW-1185">Reference proteome</keyword>
<dbReference type="RefSeq" id="WP_183408807.1">
    <property type="nucleotide sequence ID" value="NZ_JACHWY010000001.1"/>
</dbReference>
<dbReference type="EMBL" id="JACHWY010000001">
    <property type="protein sequence ID" value="MBB3046101.1"/>
    <property type="molecule type" value="Genomic_DNA"/>
</dbReference>
<dbReference type="GO" id="GO:0002101">
    <property type="term" value="P:tRNA wobble cytosine modification"/>
    <property type="evidence" value="ECO:0007669"/>
    <property type="project" value="UniProtKB-UniRule"/>
</dbReference>
<dbReference type="Pfam" id="PF08351">
    <property type="entry name" value="TmcA_N"/>
    <property type="match status" value="1"/>
</dbReference>
<name>A0A7W4W2B4_9GAMM</name>
<accession>A0A7W4W2B4</accession>
<dbReference type="PANTHER" id="PTHR10925">
    <property type="entry name" value="N-ACETYLTRANSFERASE 10"/>
    <property type="match status" value="1"/>
</dbReference>
<comment type="function">
    <text evidence="9">Catalyzes the formation of N(4)-acetylcytidine (ac(4)C) at the wobble position of tRNA(Met), by using acetyl-CoA as an acetyl donor and ATP (or GTP).</text>
</comment>
<dbReference type="InterPro" id="IPR016181">
    <property type="entry name" value="Acyl_CoA_acyltransferase"/>
</dbReference>
<evidence type="ECO:0000256" key="7">
    <source>
        <dbReference type="ARBA" id="ARBA00022884"/>
    </source>
</evidence>
<proteinExistence type="inferred from homology"/>
<keyword evidence="4 9" id="KW-0819">tRNA processing</keyword>
<dbReference type="Gene3D" id="3.40.50.11040">
    <property type="match status" value="1"/>
</dbReference>
<keyword evidence="3 9" id="KW-0808">Transferase</keyword>
<keyword evidence="8 9" id="KW-0012">Acyltransferase</keyword>
<evidence type="ECO:0000256" key="1">
    <source>
        <dbReference type="ARBA" id="ARBA00022490"/>
    </source>
</evidence>
<dbReference type="HAMAP" id="MF_01886">
    <property type="entry name" value="tRNA_acetyltr_TmcA"/>
    <property type="match status" value="1"/>
</dbReference>
<comment type="subcellular location">
    <subcellularLocation>
        <location evidence="9">Cytoplasm</location>
    </subcellularLocation>
</comment>
<dbReference type="InterPro" id="IPR007807">
    <property type="entry name" value="TcmA/NAT10_helicase"/>
</dbReference>
<dbReference type="InterPro" id="IPR027417">
    <property type="entry name" value="P-loop_NTPase"/>
</dbReference>
<dbReference type="CDD" id="cd04301">
    <property type="entry name" value="NAT_SF"/>
    <property type="match status" value="1"/>
</dbReference>
<dbReference type="Pfam" id="PF05127">
    <property type="entry name" value="NAT10_TcmA_helicase"/>
    <property type="match status" value="1"/>
</dbReference>
<dbReference type="SUPFAM" id="SSF52540">
    <property type="entry name" value="P-loop containing nucleoside triphosphate hydrolases"/>
    <property type="match status" value="1"/>
</dbReference>
<dbReference type="EC" id="2.3.1.193" evidence="9"/>
<evidence type="ECO:0000256" key="3">
    <source>
        <dbReference type="ARBA" id="ARBA00022679"/>
    </source>
</evidence>
<sequence length="690" mass="77072">MILEEIDKLRAQLATRACRGVLLISGDKDRCELMLADLETELENPLLVCRYVVGEMEPALRTAVLGSECDTLIWNFHSEPDINTLAASAGCLRRGGLLLIIAPETDDWVDSFTLADGSPSLFWQHVLRELERWPWLTRYEGGRFIAPDEHFPDLPEGDALPTADQVAAMHRVSRVLHGHRKRPLVIRADRGRGKSALLGLSAAEFLLEDRGDILLTAPRKEAAMTALHHAAQSLGVANGEPSVGDSRLRFLPPDRLLAELPEARLVLVDEAAAIPPALLERLVTAYPRVVFATTVHGYEGSGRGFDIRFTESLNRLTPQWQQIELQEPIRWSEGDPLEALVSRLFLLDAEAPISASADVSDDCVVELLDKHLLLNNEALLRDVFGLLVVAHYQTAPSDLHHLLDSLATHVWVARLFDGTVCAAALVIEEGGLPESLVEPVLQGERRLQGHLLPQSLVYHGGLVEGLSLRCARISRIAVLSDYRRQGFGRRLLQEIEQFACDEGLDYVGSSFAADAPVSEFWLTQGYLPLRLGVRRDPCSGSHALLVAKPFTDIASEALMPLNSRFARHFMLGLRETYPRLEADLIRQLINQLPVEQPLHEDERRDVQRFALGEIAFEHAYPALFRYLQSRPLAELPASEDINLVIARVLQGLSWSELAARHQLKGRREVEHHLRQGYRLLLSLELSNSRF</sequence>
<dbReference type="GO" id="GO:0051392">
    <property type="term" value="F:tRNA cytidine N4-acetyltransferase activity"/>
    <property type="evidence" value="ECO:0007669"/>
    <property type="project" value="UniProtKB-UniRule"/>
</dbReference>
<keyword evidence="2 9" id="KW-0820">tRNA-binding</keyword>
<keyword evidence="5 9" id="KW-0547">Nucleotide-binding</keyword>
<dbReference type="Pfam" id="PF13718">
    <property type="entry name" value="GNAT_acetyltr_2"/>
    <property type="match status" value="1"/>
</dbReference>
<dbReference type="InterPro" id="IPR032672">
    <property type="entry name" value="TmcA/NAT10/Kre33"/>
</dbReference>
<dbReference type="GO" id="GO:0051391">
    <property type="term" value="P:tRNA acetylation"/>
    <property type="evidence" value="ECO:0007669"/>
    <property type="project" value="UniProtKB-UniRule"/>
</dbReference>
<dbReference type="Proteomes" id="UP000537130">
    <property type="component" value="Unassembled WGS sequence"/>
</dbReference>
<feature type="binding site" evidence="9">
    <location>
        <begin position="476"/>
        <end position="478"/>
    </location>
    <ligand>
        <name>acetyl-CoA</name>
        <dbReference type="ChEBI" id="CHEBI:57288"/>
    </ligand>
</feature>
<dbReference type="Gene3D" id="3.40.50.300">
    <property type="entry name" value="P-loop containing nucleotide triphosphate hydrolases"/>
    <property type="match status" value="1"/>
</dbReference>
<dbReference type="SUPFAM" id="SSF55729">
    <property type="entry name" value="Acyl-CoA N-acyltransferases (Nat)"/>
    <property type="match status" value="1"/>
</dbReference>
<dbReference type="GO" id="GO:1904812">
    <property type="term" value="P:rRNA acetylation involved in maturation of SSU-rRNA"/>
    <property type="evidence" value="ECO:0007669"/>
    <property type="project" value="TreeGrafter"/>
</dbReference>
<dbReference type="InterPro" id="IPR024914">
    <property type="entry name" value="tRNA_acetyltr_TmcA"/>
</dbReference>
<dbReference type="AlphaFoldDB" id="A0A7W4W2B4"/>
<organism evidence="11 12">
    <name type="scientific">Litorivivens lipolytica</name>
    <dbReference type="NCBI Taxonomy" id="1524264"/>
    <lineage>
        <taxon>Bacteria</taxon>
        <taxon>Pseudomonadati</taxon>
        <taxon>Pseudomonadota</taxon>
        <taxon>Gammaproteobacteria</taxon>
        <taxon>Litorivivens</taxon>
    </lineage>
</organism>
<dbReference type="InterPro" id="IPR013562">
    <property type="entry name" value="TmcA/NAT10_N"/>
</dbReference>
<evidence type="ECO:0000313" key="11">
    <source>
        <dbReference type="EMBL" id="MBB3046101.1"/>
    </source>
</evidence>
<comment type="catalytic activity">
    <reaction evidence="9">
        <text>cytidine(34) in elongator tRNA(Met) + acetyl-CoA + ATP + H2O = N(4)-acetylcytidine(34) in elongator tRNA(Met) + ADP + phosphate + CoA + H(+)</text>
        <dbReference type="Rhea" id="RHEA:43788"/>
        <dbReference type="Rhea" id="RHEA-COMP:10693"/>
        <dbReference type="Rhea" id="RHEA-COMP:10694"/>
        <dbReference type="ChEBI" id="CHEBI:15377"/>
        <dbReference type="ChEBI" id="CHEBI:15378"/>
        <dbReference type="ChEBI" id="CHEBI:30616"/>
        <dbReference type="ChEBI" id="CHEBI:43474"/>
        <dbReference type="ChEBI" id="CHEBI:57287"/>
        <dbReference type="ChEBI" id="CHEBI:57288"/>
        <dbReference type="ChEBI" id="CHEBI:74900"/>
        <dbReference type="ChEBI" id="CHEBI:82748"/>
        <dbReference type="ChEBI" id="CHEBI:456216"/>
        <dbReference type="EC" id="2.3.1.193"/>
    </reaction>
</comment>
<evidence type="ECO:0000313" key="12">
    <source>
        <dbReference type="Proteomes" id="UP000537130"/>
    </source>
</evidence>
<dbReference type="Gene3D" id="3.40.630.30">
    <property type="match status" value="1"/>
</dbReference>
<evidence type="ECO:0000256" key="5">
    <source>
        <dbReference type="ARBA" id="ARBA00022741"/>
    </source>
</evidence>
<dbReference type="GO" id="GO:0005737">
    <property type="term" value="C:cytoplasm"/>
    <property type="evidence" value="ECO:0007669"/>
    <property type="project" value="UniProtKB-SubCell"/>
</dbReference>
<keyword evidence="6 9" id="KW-0067">ATP-binding</keyword>
<feature type="binding site" evidence="9">
    <location>
        <position position="165"/>
    </location>
    <ligand>
        <name>ATP</name>
        <dbReference type="ChEBI" id="CHEBI:30616"/>
    </ligand>
</feature>
<evidence type="ECO:0000256" key="2">
    <source>
        <dbReference type="ARBA" id="ARBA00022555"/>
    </source>
</evidence>
<comment type="caution">
    <text evidence="11">The sequence shown here is derived from an EMBL/GenBank/DDBJ whole genome shotgun (WGS) entry which is preliminary data.</text>
</comment>
<evidence type="ECO:0000256" key="4">
    <source>
        <dbReference type="ARBA" id="ARBA00022694"/>
    </source>
</evidence>
<dbReference type="GO" id="GO:1990883">
    <property type="term" value="F:18S rRNA cytidine N-acetyltransferase activity"/>
    <property type="evidence" value="ECO:0007669"/>
    <property type="project" value="TreeGrafter"/>
</dbReference>
<comment type="similarity">
    <text evidence="9">Belongs to the TmcA family.</text>
</comment>
<dbReference type="GO" id="GO:0005524">
    <property type="term" value="F:ATP binding"/>
    <property type="evidence" value="ECO:0007669"/>
    <property type="project" value="UniProtKB-UniRule"/>
</dbReference>
<evidence type="ECO:0000256" key="8">
    <source>
        <dbReference type="ARBA" id="ARBA00023315"/>
    </source>
</evidence>
<dbReference type="InterPro" id="IPR000182">
    <property type="entry name" value="GNAT_dom"/>
</dbReference>
<evidence type="ECO:0000256" key="6">
    <source>
        <dbReference type="ARBA" id="ARBA00022840"/>
    </source>
</evidence>
<feature type="binding site" evidence="9">
    <location>
        <position position="330"/>
    </location>
    <ligand>
        <name>ATP</name>
        <dbReference type="ChEBI" id="CHEBI:30616"/>
    </ligand>
</feature>